<gene>
    <name evidence="1" type="ORF">STAS_15090</name>
</gene>
<organism evidence="1 2">
    <name type="scientific">Striga asiatica</name>
    <name type="common">Asiatic witchweed</name>
    <name type="synonym">Buchnera asiatica</name>
    <dbReference type="NCBI Taxonomy" id="4170"/>
    <lineage>
        <taxon>Eukaryota</taxon>
        <taxon>Viridiplantae</taxon>
        <taxon>Streptophyta</taxon>
        <taxon>Embryophyta</taxon>
        <taxon>Tracheophyta</taxon>
        <taxon>Spermatophyta</taxon>
        <taxon>Magnoliopsida</taxon>
        <taxon>eudicotyledons</taxon>
        <taxon>Gunneridae</taxon>
        <taxon>Pentapetalae</taxon>
        <taxon>asterids</taxon>
        <taxon>lamiids</taxon>
        <taxon>Lamiales</taxon>
        <taxon>Orobanchaceae</taxon>
        <taxon>Buchnereae</taxon>
        <taxon>Striga</taxon>
    </lineage>
</organism>
<comment type="caution">
    <text evidence="1">The sequence shown here is derived from an EMBL/GenBank/DDBJ whole genome shotgun (WGS) entry which is preliminary data.</text>
</comment>
<accession>A0A5A7Q103</accession>
<sequence>MDDGGCGRTAEEDGRFSMLLVCSCRVGITGARRRQWFLCGRSIFCLQTLEIGWLGGNFDCGRSFDFEADLTGWRGLRAALIGEVTGVLEVAGGGADAVSGSSFDW</sequence>
<dbReference type="AlphaFoldDB" id="A0A5A7Q103"/>
<protein>
    <submittedName>
        <fullName evidence="1">Diguanylate cyclase domain-containing protein</fullName>
    </submittedName>
</protein>
<evidence type="ECO:0000313" key="2">
    <source>
        <dbReference type="Proteomes" id="UP000325081"/>
    </source>
</evidence>
<keyword evidence="2" id="KW-1185">Reference proteome</keyword>
<dbReference type="Proteomes" id="UP000325081">
    <property type="component" value="Unassembled WGS sequence"/>
</dbReference>
<proteinExistence type="predicted"/>
<name>A0A5A7Q103_STRAF</name>
<reference evidence="2" key="1">
    <citation type="journal article" date="2019" name="Curr. Biol.">
        <title>Genome Sequence of Striga asiatica Provides Insight into the Evolution of Plant Parasitism.</title>
        <authorList>
            <person name="Yoshida S."/>
            <person name="Kim S."/>
            <person name="Wafula E.K."/>
            <person name="Tanskanen J."/>
            <person name="Kim Y.M."/>
            <person name="Honaas L."/>
            <person name="Yang Z."/>
            <person name="Spallek T."/>
            <person name="Conn C.E."/>
            <person name="Ichihashi Y."/>
            <person name="Cheong K."/>
            <person name="Cui S."/>
            <person name="Der J.P."/>
            <person name="Gundlach H."/>
            <person name="Jiao Y."/>
            <person name="Hori C."/>
            <person name="Ishida J.K."/>
            <person name="Kasahara H."/>
            <person name="Kiba T."/>
            <person name="Kim M.S."/>
            <person name="Koo N."/>
            <person name="Laohavisit A."/>
            <person name="Lee Y.H."/>
            <person name="Lumba S."/>
            <person name="McCourt P."/>
            <person name="Mortimer J.C."/>
            <person name="Mutuku J.M."/>
            <person name="Nomura T."/>
            <person name="Sasaki-Sekimoto Y."/>
            <person name="Seto Y."/>
            <person name="Wang Y."/>
            <person name="Wakatake T."/>
            <person name="Sakakibara H."/>
            <person name="Demura T."/>
            <person name="Yamaguchi S."/>
            <person name="Yoneyama K."/>
            <person name="Manabe R.I."/>
            <person name="Nelson D.C."/>
            <person name="Schulman A.H."/>
            <person name="Timko M.P."/>
            <person name="dePamphilis C.W."/>
            <person name="Choi D."/>
            <person name="Shirasu K."/>
        </authorList>
    </citation>
    <scope>NUCLEOTIDE SEQUENCE [LARGE SCALE GENOMIC DNA]</scope>
    <source>
        <strain evidence="2">cv. UVA1</strain>
    </source>
</reference>
<evidence type="ECO:0000313" key="1">
    <source>
        <dbReference type="EMBL" id="GER38566.1"/>
    </source>
</evidence>
<dbReference type="EMBL" id="BKCP01005516">
    <property type="protein sequence ID" value="GER38566.1"/>
    <property type="molecule type" value="Genomic_DNA"/>
</dbReference>